<dbReference type="EMBL" id="BMDJ01000012">
    <property type="protein sequence ID" value="GGI28689.1"/>
    <property type="molecule type" value="Genomic_DNA"/>
</dbReference>
<protein>
    <recommendedName>
        <fullName evidence="3">HPt domain-containing protein</fullName>
    </recommendedName>
</protein>
<evidence type="ECO:0000313" key="2">
    <source>
        <dbReference type="Proteomes" id="UP000645390"/>
    </source>
</evidence>
<sequence length="158" mass="17416">MSLSNQISIEISPEESASISAAIEKLKTVLLPISKINLTAEERMSTLKMGDKTLAFVNKTLEYATQNPALVPNYIDLNEARKDYKLAAEVYALFQQLNTISRALEDMSMVAGGEAYEASLVIYHSIKGASRSNIPGTQVMHDDLKKRFPGRAKQPITP</sequence>
<keyword evidence="2" id="KW-1185">Reference proteome</keyword>
<dbReference type="Proteomes" id="UP000645390">
    <property type="component" value="Unassembled WGS sequence"/>
</dbReference>
<organism evidence="1 2">
    <name type="scientific">Pedobacter mendelii</name>
    <dbReference type="NCBI Taxonomy" id="1908240"/>
    <lineage>
        <taxon>Bacteria</taxon>
        <taxon>Pseudomonadati</taxon>
        <taxon>Bacteroidota</taxon>
        <taxon>Sphingobacteriia</taxon>
        <taxon>Sphingobacteriales</taxon>
        <taxon>Sphingobacteriaceae</taxon>
        <taxon>Pedobacter</taxon>
    </lineage>
</organism>
<dbReference type="RefSeq" id="WP_188416738.1">
    <property type="nucleotide sequence ID" value="NZ_BMDJ01000012.1"/>
</dbReference>
<reference evidence="2" key="1">
    <citation type="journal article" date="2019" name="Int. J. Syst. Evol. Microbiol.">
        <title>The Global Catalogue of Microorganisms (GCM) 10K type strain sequencing project: providing services to taxonomists for standard genome sequencing and annotation.</title>
        <authorList>
            <consortium name="The Broad Institute Genomics Platform"/>
            <consortium name="The Broad Institute Genome Sequencing Center for Infectious Disease"/>
            <person name="Wu L."/>
            <person name="Ma J."/>
        </authorList>
    </citation>
    <scope>NUCLEOTIDE SEQUENCE [LARGE SCALE GENOMIC DNA]</scope>
    <source>
        <strain evidence="2">CCM 8939</strain>
    </source>
</reference>
<gene>
    <name evidence="1" type="ORF">GCM10008119_33890</name>
</gene>
<accession>A0ABQ2BNW0</accession>
<evidence type="ECO:0008006" key="3">
    <source>
        <dbReference type="Google" id="ProtNLM"/>
    </source>
</evidence>
<name>A0ABQ2BNW0_9SPHI</name>
<comment type="caution">
    <text evidence="1">The sequence shown here is derived from an EMBL/GenBank/DDBJ whole genome shotgun (WGS) entry which is preliminary data.</text>
</comment>
<proteinExistence type="predicted"/>
<evidence type="ECO:0000313" key="1">
    <source>
        <dbReference type="EMBL" id="GGI28689.1"/>
    </source>
</evidence>